<dbReference type="InterPro" id="IPR001192">
    <property type="entry name" value="PI-PLC_fam"/>
</dbReference>
<dbReference type="GO" id="GO:0004435">
    <property type="term" value="F:phosphatidylinositol-4,5-bisphosphate phospholipase C activity"/>
    <property type="evidence" value="ECO:0007669"/>
    <property type="project" value="InterPro"/>
</dbReference>
<evidence type="ECO:0000313" key="3">
    <source>
        <dbReference type="Proteomes" id="UP000595437"/>
    </source>
</evidence>
<dbReference type="SMART" id="SM00149">
    <property type="entry name" value="PLCYc"/>
    <property type="match status" value="1"/>
</dbReference>
<dbReference type="GO" id="GO:0046488">
    <property type="term" value="P:phosphatidylinositol metabolic process"/>
    <property type="evidence" value="ECO:0007669"/>
    <property type="project" value="TreeGrafter"/>
</dbReference>
<dbReference type="OrthoDB" id="269822at2759"/>
<dbReference type="PANTHER" id="PTHR10336">
    <property type="entry name" value="PHOSPHOINOSITIDE-SPECIFIC PHOSPHOLIPASE C FAMILY PROTEIN"/>
    <property type="match status" value="1"/>
</dbReference>
<evidence type="ECO:0000313" key="2">
    <source>
        <dbReference type="EMBL" id="QQP51734.1"/>
    </source>
</evidence>
<dbReference type="EMBL" id="CP045897">
    <property type="protein sequence ID" value="QQP51734.1"/>
    <property type="molecule type" value="Genomic_DNA"/>
</dbReference>
<reference evidence="3" key="1">
    <citation type="submission" date="2021-01" db="EMBL/GenBank/DDBJ databases">
        <title>Caligus Genome Assembly.</title>
        <authorList>
            <person name="Gallardo-Escarate C."/>
        </authorList>
    </citation>
    <scope>NUCLEOTIDE SEQUENCE [LARGE SCALE GENOMIC DNA]</scope>
</reference>
<dbReference type="GO" id="GO:0048015">
    <property type="term" value="P:phosphatidylinositol-mediated signaling"/>
    <property type="evidence" value="ECO:0007669"/>
    <property type="project" value="TreeGrafter"/>
</dbReference>
<proteinExistence type="predicted"/>
<feature type="domain" description="PI-PLC Y-box" evidence="1">
    <location>
        <begin position="39"/>
        <end position="131"/>
    </location>
</feature>
<dbReference type="Proteomes" id="UP000595437">
    <property type="component" value="Chromosome 8"/>
</dbReference>
<evidence type="ECO:0000259" key="1">
    <source>
        <dbReference type="PROSITE" id="PS50008"/>
    </source>
</evidence>
<gene>
    <name evidence="2" type="ORF">FKW44_013175</name>
</gene>
<protein>
    <submittedName>
        <fullName evidence="2">Phosphoinositide phospholipase C</fullName>
    </submittedName>
</protein>
<sequence>ISSSGSKLNEKFCPELLNLIVYCRTSSIPGDLRDLPLTDMISFDENKAKCLMLESQRSQLLAYHRSRLSRVYPKASRMDSSNFHPINSHFWSSGAQLLALNFQTPGDEVHANQAWFSKFASKGYILKPKIL</sequence>
<name>A0A7T8HKR3_CALRO</name>
<dbReference type="InterPro" id="IPR001711">
    <property type="entry name" value="PLipase_C_Pinositol-sp_Y"/>
</dbReference>
<organism evidence="2 3">
    <name type="scientific">Caligus rogercresseyi</name>
    <name type="common">Sea louse</name>
    <dbReference type="NCBI Taxonomy" id="217165"/>
    <lineage>
        <taxon>Eukaryota</taxon>
        <taxon>Metazoa</taxon>
        <taxon>Ecdysozoa</taxon>
        <taxon>Arthropoda</taxon>
        <taxon>Crustacea</taxon>
        <taxon>Multicrustacea</taxon>
        <taxon>Hexanauplia</taxon>
        <taxon>Copepoda</taxon>
        <taxon>Siphonostomatoida</taxon>
        <taxon>Caligidae</taxon>
        <taxon>Caligus</taxon>
    </lineage>
</organism>
<dbReference type="Pfam" id="PF00387">
    <property type="entry name" value="PI-PLC-Y"/>
    <property type="match status" value="1"/>
</dbReference>
<keyword evidence="3" id="KW-1185">Reference proteome</keyword>
<dbReference type="PANTHER" id="PTHR10336:SF80">
    <property type="entry name" value="C2 DOMAIN-CONTAINING PROTEIN"/>
    <property type="match status" value="1"/>
</dbReference>
<accession>A0A7T8HKR3</accession>
<dbReference type="GO" id="GO:0051209">
    <property type="term" value="P:release of sequestered calcium ion into cytosol"/>
    <property type="evidence" value="ECO:0007669"/>
    <property type="project" value="TreeGrafter"/>
</dbReference>
<dbReference type="AlphaFoldDB" id="A0A7T8HKR3"/>
<feature type="non-terminal residue" evidence="2">
    <location>
        <position position="1"/>
    </location>
</feature>
<dbReference type="PROSITE" id="PS50008">
    <property type="entry name" value="PIPLC_Y_DOMAIN"/>
    <property type="match status" value="1"/>
</dbReference>
<dbReference type="SUPFAM" id="SSF51695">
    <property type="entry name" value="PLC-like phosphodiesterases"/>
    <property type="match status" value="1"/>
</dbReference>
<feature type="non-terminal residue" evidence="2">
    <location>
        <position position="131"/>
    </location>
</feature>
<dbReference type="InterPro" id="IPR017946">
    <property type="entry name" value="PLC-like_Pdiesterase_TIM-brl"/>
</dbReference>
<dbReference type="Gene3D" id="3.20.20.190">
    <property type="entry name" value="Phosphatidylinositol (PI) phosphodiesterase"/>
    <property type="match status" value="1"/>
</dbReference>